<dbReference type="OrthoDB" id="6270329at2759"/>
<dbReference type="SUPFAM" id="SSF57850">
    <property type="entry name" value="RING/U-box"/>
    <property type="match status" value="1"/>
</dbReference>
<evidence type="ECO:0000256" key="2">
    <source>
        <dbReference type="ARBA" id="ARBA00022771"/>
    </source>
</evidence>
<dbReference type="PROSITE" id="PS00518">
    <property type="entry name" value="ZF_RING_1"/>
    <property type="match status" value="1"/>
</dbReference>
<keyword evidence="3" id="KW-0862">Zinc</keyword>
<dbReference type="Gene3D" id="3.30.40.10">
    <property type="entry name" value="Zinc/RING finger domain, C3HC4 (zinc finger)"/>
    <property type="match status" value="1"/>
</dbReference>
<dbReference type="InParanoid" id="A0A067QDB7"/>
<evidence type="ECO:0000256" key="4">
    <source>
        <dbReference type="PROSITE-ProRule" id="PRU00175"/>
    </source>
</evidence>
<evidence type="ECO:0000313" key="7">
    <source>
        <dbReference type="EMBL" id="KDQ61477.1"/>
    </source>
</evidence>
<dbReference type="HOGENOM" id="CLU_078283_0_0_1"/>
<dbReference type="EMBL" id="KL197712">
    <property type="protein sequence ID" value="KDQ61477.1"/>
    <property type="molecule type" value="Genomic_DNA"/>
</dbReference>
<dbReference type="InterPro" id="IPR013083">
    <property type="entry name" value="Znf_RING/FYVE/PHD"/>
</dbReference>
<organism evidence="7 8">
    <name type="scientific">Jaapia argillacea MUCL 33604</name>
    <dbReference type="NCBI Taxonomy" id="933084"/>
    <lineage>
        <taxon>Eukaryota</taxon>
        <taxon>Fungi</taxon>
        <taxon>Dikarya</taxon>
        <taxon>Basidiomycota</taxon>
        <taxon>Agaricomycotina</taxon>
        <taxon>Agaricomycetes</taxon>
        <taxon>Agaricomycetidae</taxon>
        <taxon>Jaapiales</taxon>
        <taxon>Jaapiaceae</taxon>
        <taxon>Jaapia</taxon>
    </lineage>
</organism>
<evidence type="ECO:0000259" key="6">
    <source>
        <dbReference type="PROSITE" id="PS50089"/>
    </source>
</evidence>
<dbReference type="Pfam" id="PF13445">
    <property type="entry name" value="zf-RING_UBOX"/>
    <property type="match status" value="1"/>
</dbReference>
<keyword evidence="2 4" id="KW-0863">Zinc-finger</keyword>
<feature type="domain" description="RING-type" evidence="6">
    <location>
        <begin position="4"/>
        <end position="48"/>
    </location>
</feature>
<feature type="compositionally biased region" description="Basic and acidic residues" evidence="5">
    <location>
        <begin position="217"/>
        <end position="232"/>
    </location>
</feature>
<dbReference type="Proteomes" id="UP000027265">
    <property type="component" value="Unassembled WGS sequence"/>
</dbReference>
<feature type="region of interest" description="Disordered" evidence="5">
    <location>
        <begin position="193"/>
        <end position="267"/>
    </location>
</feature>
<sequence>MPSCVICIDVLKSPVALPCGHVFCHSCIERVVSSIKPFTTTHCCPTCRSPYTIASLDNSLVPVHLRPYISSPIRKIFLDPASETCTPAQAESASVRAENLALRAHCEAWRRRAEVHSAANLGLVNLARLARDHALQMKAERDALEETLTAMKRKYEGVVVGNKISPPVSSDLRPSQTIDILPPSLSRKAIAIPESKEARSEPTITEFHPHPSTQSFCEEKSQLEDIESERPSKRVKRSRSPSAACESLPSPTSPRRRRHPRVVSGRN</sequence>
<reference evidence="8" key="1">
    <citation type="journal article" date="2014" name="Proc. Natl. Acad. Sci. U.S.A.">
        <title>Extensive sampling of basidiomycete genomes demonstrates inadequacy of the white-rot/brown-rot paradigm for wood decay fungi.</title>
        <authorList>
            <person name="Riley R."/>
            <person name="Salamov A.A."/>
            <person name="Brown D.W."/>
            <person name="Nagy L.G."/>
            <person name="Floudas D."/>
            <person name="Held B.W."/>
            <person name="Levasseur A."/>
            <person name="Lombard V."/>
            <person name="Morin E."/>
            <person name="Otillar R."/>
            <person name="Lindquist E.A."/>
            <person name="Sun H."/>
            <person name="LaButti K.M."/>
            <person name="Schmutz J."/>
            <person name="Jabbour D."/>
            <person name="Luo H."/>
            <person name="Baker S.E."/>
            <person name="Pisabarro A.G."/>
            <person name="Walton J.D."/>
            <person name="Blanchette R.A."/>
            <person name="Henrissat B."/>
            <person name="Martin F."/>
            <person name="Cullen D."/>
            <person name="Hibbett D.S."/>
            <person name="Grigoriev I.V."/>
        </authorList>
    </citation>
    <scope>NUCLEOTIDE SEQUENCE [LARGE SCALE GENOMIC DNA]</scope>
    <source>
        <strain evidence="8">MUCL 33604</strain>
    </source>
</reference>
<dbReference type="STRING" id="933084.A0A067QDB7"/>
<dbReference type="InterPro" id="IPR017907">
    <property type="entry name" value="Znf_RING_CS"/>
</dbReference>
<protein>
    <recommendedName>
        <fullName evidence="6">RING-type domain-containing protein</fullName>
    </recommendedName>
</protein>
<evidence type="ECO:0000256" key="3">
    <source>
        <dbReference type="ARBA" id="ARBA00022833"/>
    </source>
</evidence>
<dbReference type="SMART" id="SM00184">
    <property type="entry name" value="RING"/>
    <property type="match status" value="1"/>
</dbReference>
<dbReference type="GO" id="GO:0008270">
    <property type="term" value="F:zinc ion binding"/>
    <property type="evidence" value="ECO:0007669"/>
    <property type="project" value="UniProtKB-KW"/>
</dbReference>
<dbReference type="PROSITE" id="PS50089">
    <property type="entry name" value="ZF_RING_2"/>
    <property type="match status" value="1"/>
</dbReference>
<keyword evidence="1" id="KW-0479">Metal-binding</keyword>
<evidence type="ECO:0000313" key="8">
    <source>
        <dbReference type="Proteomes" id="UP000027265"/>
    </source>
</evidence>
<evidence type="ECO:0000256" key="5">
    <source>
        <dbReference type="SAM" id="MobiDB-lite"/>
    </source>
</evidence>
<dbReference type="InterPro" id="IPR001841">
    <property type="entry name" value="Znf_RING"/>
</dbReference>
<dbReference type="AlphaFoldDB" id="A0A067QDB7"/>
<gene>
    <name evidence="7" type="ORF">JAAARDRAFT_511597</name>
</gene>
<evidence type="ECO:0000256" key="1">
    <source>
        <dbReference type="ARBA" id="ARBA00022723"/>
    </source>
</evidence>
<proteinExistence type="predicted"/>
<accession>A0A067QDB7</accession>
<keyword evidence="8" id="KW-1185">Reference proteome</keyword>
<name>A0A067QDB7_9AGAM</name>
<dbReference type="InterPro" id="IPR027370">
    <property type="entry name" value="Znf-RING_euk"/>
</dbReference>